<protein>
    <recommendedName>
        <fullName evidence="3">HMA domain-containing protein</fullName>
    </recommendedName>
</protein>
<dbReference type="Pfam" id="PF00403">
    <property type="entry name" value="HMA"/>
    <property type="match status" value="1"/>
</dbReference>
<feature type="region of interest" description="Disordered" evidence="2">
    <location>
        <begin position="1"/>
        <end position="35"/>
    </location>
</feature>
<dbReference type="GO" id="GO:0046872">
    <property type="term" value="F:metal ion binding"/>
    <property type="evidence" value="ECO:0007669"/>
    <property type="project" value="UniProtKB-KW"/>
</dbReference>
<evidence type="ECO:0000256" key="1">
    <source>
        <dbReference type="ARBA" id="ARBA00022723"/>
    </source>
</evidence>
<dbReference type="CDD" id="cd00371">
    <property type="entry name" value="HMA"/>
    <property type="match status" value="1"/>
</dbReference>
<dbReference type="Proteomes" id="UP001605036">
    <property type="component" value="Unassembled WGS sequence"/>
</dbReference>
<keyword evidence="1" id="KW-0479">Metal-binding</keyword>
<dbReference type="SUPFAM" id="SSF55008">
    <property type="entry name" value="HMA, heavy metal-associated domain"/>
    <property type="match status" value="1"/>
</dbReference>
<name>A0ABD1ZPT9_9MARC</name>
<dbReference type="EMBL" id="JBHFFA010000001">
    <property type="protein sequence ID" value="KAL2652239.1"/>
    <property type="molecule type" value="Genomic_DNA"/>
</dbReference>
<comment type="caution">
    <text evidence="4">The sequence shown here is derived from an EMBL/GenBank/DDBJ whole genome shotgun (WGS) entry which is preliminary data.</text>
</comment>
<proteinExistence type="predicted"/>
<sequence length="214" mass="24125">MAIDPNKIPNRGYNPASSVSRGYYPAPSVSRGYNPAPRFSGYEDTWARQSWKEIPVTKPAPVQQETREEKRQEKEGEKIGQTAGMIPAYFNENLFKAKRSPSVRNGVLQERNGVNGSWFLHWRPTVTRVASLQERSTDTEVLEKKGIVELRMPLCCEGCVEKVQRKLKSLKGVASVECSQEKQKVVVRGSASPEDVLKRAKTALPRSTFWVEES</sequence>
<feature type="region of interest" description="Disordered" evidence="2">
    <location>
        <begin position="53"/>
        <end position="79"/>
    </location>
</feature>
<evidence type="ECO:0000259" key="3">
    <source>
        <dbReference type="PROSITE" id="PS50846"/>
    </source>
</evidence>
<dbReference type="InterPro" id="IPR036163">
    <property type="entry name" value="HMA_dom_sf"/>
</dbReference>
<reference evidence="4 5" key="1">
    <citation type="submission" date="2024-09" db="EMBL/GenBank/DDBJ databases">
        <title>Chromosome-scale assembly of Riccia fluitans.</title>
        <authorList>
            <person name="Paukszto L."/>
            <person name="Sawicki J."/>
            <person name="Karawczyk K."/>
            <person name="Piernik-Szablinska J."/>
            <person name="Szczecinska M."/>
            <person name="Mazdziarz M."/>
        </authorList>
    </citation>
    <scope>NUCLEOTIDE SEQUENCE [LARGE SCALE GENOMIC DNA]</scope>
    <source>
        <strain evidence="4">Rf_01</strain>
        <tissue evidence="4">Aerial parts of the thallus</tissue>
    </source>
</reference>
<gene>
    <name evidence="4" type="ORF">R1flu_020367</name>
</gene>
<keyword evidence="5" id="KW-1185">Reference proteome</keyword>
<dbReference type="InterPro" id="IPR006121">
    <property type="entry name" value="HMA_dom"/>
</dbReference>
<dbReference type="PROSITE" id="PS50846">
    <property type="entry name" value="HMA_2"/>
    <property type="match status" value="1"/>
</dbReference>
<dbReference type="AlphaFoldDB" id="A0ABD1ZPT9"/>
<evidence type="ECO:0000313" key="4">
    <source>
        <dbReference type="EMBL" id="KAL2652239.1"/>
    </source>
</evidence>
<dbReference type="Gene3D" id="3.30.70.100">
    <property type="match status" value="1"/>
</dbReference>
<dbReference type="PANTHER" id="PTHR22814">
    <property type="entry name" value="COPPER TRANSPORT PROTEIN ATOX1-RELATED"/>
    <property type="match status" value="1"/>
</dbReference>
<accession>A0ABD1ZPT9</accession>
<dbReference type="PANTHER" id="PTHR22814:SF287">
    <property type="entry name" value="COPPER TRANSPORT PROTEIN ATX1"/>
    <property type="match status" value="1"/>
</dbReference>
<feature type="compositionally biased region" description="Basic and acidic residues" evidence="2">
    <location>
        <begin position="65"/>
        <end position="78"/>
    </location>
</feature>
<organism evidence="4 5">
    <name type="scientific">Riccia fluitans</name>
    <dbReference type="NCBI Taxonomy" id="41844"/>
    <lineage>
        <taxon>Eukaryota</taxon>
        <taxon>Viridiplantae</taxon>
        <taxon>Streptophyta</taxon>
        <taxon>Embryophyta</taxon>
        <taxon>Marchantiophyta</taxon>
        <taxon>Marchantiopsida</taxon>
        <taxon>Marchantiidae</taxon>
        <taxon>Marchantiales</taxon>
        <taxon>Ricciaceae</taxon>
        <taxon>Riccia</taxon>
    </lineage>
</organism>
<evidence type="ECO:0000256" key="2">
    <source>
        <dbReference type="SAM" id="MobiDB-lite"/>
    </source>
</evidence>
<evidence type="ECO:0000313" key="5">
    <source>
        <dbReference type="Proteomes" id="UP001605036"/>
    </source>
</evidence>
<feature type="domain" description="HMA" evidence="3">
    <location>
        <begin position="145"/>
        <end position="212"/>
    </location>
</feature>